<sequence>MEKLYYNELSIILIKGANTQNMKSLQTKMLLFFSILFIISSTLLGYFIYSSSISLAVQSVSNQAEKITQHALSTIDIEKYQSIDPTGQPNEYYYELRERLTTIKETNGLKYLYTMGRRTKEDSYEYFYVVDGAPLDYEDVSELGAIEENDFPLIIETFERGEAHIGELDYTDEYGALISAYLPIKNSENKVIGIIGGDFDASNIYELISKERLKVSIFIVINLLIIIVIIYVLSKQMVRPLKELQQKVKQVQTGDFTVQLNSLKKDEIGHTTRAVSTMIQQLKQMVKGITLSSKQVTQFSKELFNNTMETAASTETILHTVHELSKGTTKQKELNEEVSSKMNEISLDIDHITSSIKSVSRSYDEASQLSITGKHHIQTAISQMKNIESAQHASTVVMKELDLKINDINHFVSFITEIANQTNLLALNAAIEAARAGEQGKGFAVVSEEVRKLADQSGKAAETIKQLLFDLKEKATLSIQTIEHGTNEIHAGCVSVTKTGNTIEQAMESIQKITAQMSVVERATTQITQNKLHIMSLMEEVNTITKQAFDSVNEFTSDITNQSAMVQQINVGAEELRSMSEELLEGVKSFKVE</sequence>
<dbReference type="Gene3D" id="1.10.287.950">
    <property type="entry name" value="Methyl-accepting chemotaxis protein"/>
    <property type="match status" value="1"/>
</dbReference>
<dbReference type="CDD" id="cd06225">
    <property type="entry name" value="HAMP"/>
    <property type="match status" value="1"/>
</dbReference>
<evidence type="ECO:0000256" key="1">
    <source>
        <dbReference type="ARBA" id="ARBA00004236"/>
    </source>
</evidence>
<dbReference type="InterPro" id="IPR004089">
    <property type="entry name" value="MCPsignal_dom"/>
</dbReference>
<protein>
    <submittedName>
        <fullName evidence="10">Methyl-accepting chemotaxis protein</fullName>
    </submittedName>
</protein>
<evidence type="ECO:0000256" key="2">
    <source>
        <dbReference type="ARBA" id="ARBA00022475"/>
    </source>
</evidence>
<dbReference type="EMBL" id="JBHUEM010000003">
    <property type="protein sequence ID" value="MFD1735605.1"/>
    <property type="molecule type" value="Genomic_DNA"/>
</dbReference>
<evidence type="ECO:0000256" key="5">
    <source>
        <dbReference type="ARBA" id="ARBA00029447"/>
    </source>
</evidence>
<dbReference type="Gene3D" id="6.10.340.10">
    <property type="match status" value="1"/>
</dbReference>
<name>A0ABW4LK73_9BACI</name>
<proteinExistence type="inferred from homology"/>
<organism evidence="10 11">
    <name type="scientific">Bacillus salitolerans</name>
    <dbReference type="NCBI Taxonomy" id="1437434"/>
    <lineage>
        <taxon>Bacteria</taxon>
        <taxon>Bacillati</taxon>
        <taxon>Bacillota</taxon>
        <taxon>Bacilli</taxon>
        <taxon>Bacillales</taxon>
        <taxon>Bacillaceae</taxon>
        <taxon>Bacillus</taxon>
    </lineage>
</organism>
<dbReference type="PANTHER" id="PTHR32089">
    <property type="entry name" value="METHYL-ACCEPTING CHEMOTAXIS PROTEIN MCPB"/>
    <property type="match status" value="1"/>
</dbReference>
<keyword evidence="11" id="KW-1185">Reference proteome</keyword>
<comment type="subcellular location">
    <subcellularLocation>
        <location evidence="1">Cell membrane</location>
    </subcellularLocation>
</comment>
<dbReference type="SUPFAM" id="SSF58104">
    <property type="entry name" value="Methyl-accepting chemotaxis protein (MCP) signaling domain"/>
    <property type="match status" value="1"/>
</dbReference>
<feature type="domain" description="Methyl-accepting transducer" evidence="8">
    <location>
        <begin position="306"/>
        <end position="542"/>
    </location>
</feature>
<dbReference type="SMART" id="SM00304">
    <property type="entry name" value="HAMP"/>
    <property type="match status" value="1"/>
</dbReference>
<evidence type="ECO:0000256" key="7">
    <source>
        <dbReference type="SAM" id="Phobius"/>
    </source>
</evidence>
<dbReference type="PROSITE" id="PS50111">
    <property type="entry name" value="CHEMOTAXIS_TRANSDUC_2"/>
    <property type="match status" value="1"/>
</dbReference>
<dbReference type="CDD" id="cd11386">
    <property type="entry name" value="MCP_signal"/>
    <property type="match status" value="1"/>
</dbReference>
<comment type="similarity">
    <text evidence="5">Belongs to the methyl-accepting chemotaxis (MCP) protein family.</text>
</comment>
<dbReference type="RefSeq" id="WP_377926705.1">
    <property type="nucleotide sequence ID" value="NZ_JBHUEM010000003.1"/>
</dbReference>
<dbReference type="Proteomes" id="UP001597214">
    <property type="component" value="Unassembled WGS sequence"/>
</dbReference>
<dbReference type="InterPro" id="IPR004090">
    <property type="entry name" value="Chemotax_Me-accpt_rcpt"/>
</dbReference>
<evidence type="ECO:0000313" key="11">
    <source>
        <dbReference type="Proteomes" id="UP001597214"/>
    </source>
</evidence>
<evidence type="ECO:0000256" key="4">
    <source>
        <dbReference type="ARBA" id="ARBA00023224"/>
    </source>
</evidence>
<feature type="transmembrane region" description="Helical" evidence="7">
    <location>
        <begin position="30"/>
        <end position="49"/>
    </location>
</feature>
<keyword evidence="7" id="KW-1133">Transmembrane helix</keyword>
<evidence type="ECO:0000256" key="6">
    <source>
        <dbReference type="PROSITE-ProRule" id="PRU00284"/>
    </source>
</evidence>
<evidence type="ECO:0000313" key="10">
    <source>
        <dbReference type="EMBL" id="MFD1735605.1"/>
    </source>
</evidence>
<accession>A0ABW4LK73</accession>
<dbReference type="PANTHER" id="PTHR32089:SF112">
    <property type="entry name" value="LYSOZYME-LIKE PROTEIN-RELATED"/>
    <property type="match status" value="1"/>
</dbReference>
<keyword evidence="7" id="KW-0812">Transmembrane</keyword>
<feature type="domain" description="HAMP" evidence="9">
    <location>
        <begin position="235"/>
        <end position="287"/>
    </location>
</feature>
<keyword evidence="3 7" id="KW-0472">Membrane</keyword>
<dbReference type="Pfam" id="PF00015">
    <property type="entry name" value="MCPsignal"/>
    <property type="match status" value="1"/>
</dbReference>
<dbReference type="PROSITE" id="PS50885">
    <property type="entry name" value="HAMP"/>
    <property type="match status" value="1"/>
</dbReference>
<evidence type="ECO:0000259" key="9">
    <source>
        <dbReference type="PROSITE" id="PS50885"/>
    </source>
</evidence>
<dbReference type="Pfam" id="PF00672">
    <property type="entry name" value="HAMP"/>
    <property type="match status" value="1"/>
</dbReference>
<keyword evidence="4 6" id="KW-0807">Transducer</keyword>
<gene>
    <name evidence="10" type="ORF">ACFSCX_03420</name>
</gene>
<keyword evidence="2" id="KW-1003">Cell membrane</keyword>
<evidence type="ECO:0000256" key="3">
    <source>
        <dbReference type="ARBA" id="ARBA00023136"/>
    </source>
</evidence>
<dbReference type="PRINTS" id="PR00260">
    <property type="entry name" value="CHEMTRNSDUCR"/>
</dbReference>
<dbReference type="SMART" id="SM00283">
    <property type="entry name" value="MA"/>
    <property type="match status" value="1"/>
</dbReference>
<comment type="caution">
    <text evidence="10">The sequence shown here is derived from an EMBL/GenBank/DDBJ whole genome shotgun (WGS) entry which is preliminary data.</text>
</comment>
<evidence type="ECO:0000259" key="8">
    <source>
        <dbReference type="PROSITE" id="PS50111"/>
    </source>
</evidence>
<reference evidence="11" key="1">
    <citation type="journal article" date="2019" name="Int. J. Syst. Evol. Microbiol.">
        <title>The Global Catalogue of Microorganisms (GCM) 10K type strain sequencing project: providing services to taxonomists for standard genome sequencing and annotation.</title>
        <authorList>
            <consortium name="The Broad Institute Genomics Platform"/>
            <consortium name="The Broad Institute Genome Sequencing Center for Infectious Disease"/>
            <person name="Wu L."/>
            <person name="Ma J."/>
        </authorList>
    </citation>
    <scope>NUCLEOTIDE SEQUENCE [LARGE SCALE GENOMIC DNA]</scope>
    <source>
        <strain evidence="11">CCUG 49339</strain>
    </source>
</reference>
<dbReference type="InterPro" id="IPR003660">
    <property type="entry name" value="HAMP_dom"/>
</dbReference>
<feature type="transmembrane region" description="Helical" evidence="7">
    <location>
        <begin position="215"/>
        <end position="233"/>
    </location>
</feature>